<evidence type="ECO:0000256" key="7">
    <source>
        <dbReference type="ARBA" id="ARBA00007837"/>
    </source>
</evidence>
<dbReference type="PANTHER" id="PTHR46244">
    <property type="entry name" value="PHOSPHOENOLPYRUVATE-PROTEIN PHOSPHOTRANSFERASE"/>
    <property type="match status" value="1"/>
</dbReference>
<dbReference type="PANTHER" id="PTHR46244:SF6">
    <property type="entry name" value="PHOSPHOENOLPYRUVATE-PROTEIN PHOSPHOTRANSFERASE"/>
    <property type="match status" value="1"/>
</dbReference>
<evidence type="ECO:0000256" key="17">
    <source>
        <dbReference type="ARBA" id="ARBA00022777"/>
    </source>
</evidence>
<evidence type="ECO:0000256" key="4">
    <source>
        <dbReference type="ARBA" id="ARBA00002788"/>
    </source>
</evidence>
<dbReference type="Gene3D" id="3.40.50.510">
    <property type="entry name" value="Phosphotransferase system, mannose-type IIA component"/>
    <property type="match status" value="1"/>
</dbReference>
<evidence type="ECO:0000256" key="9">
    <source>
        <dbReference type="ARBA" id="ARBA00012232"/>
    </source>
</evidence>
<dbReference type="PROSITE" id="PS00369">
    <property type="entry name" value="PTS_HPR_HIS"/>
    <property type="match status" value="1"/>
</dbReference>
<dbReference type="PROSITE" id="PS51350">
    <property type="entry name" value="PTS_HPR_DOM"/>
    <property type="match status" value="1"/>
</dbReference>
<organism evidence="23 24">
    <name type="scientific">Paractinoplanes rhizophilus</name>
    <dbReference type="NCBI Taxonomy" id="1416877"/>
    <lineage>
        <taxon>Bacteria</taxon>
        <taxon>Bacillati</taxon>
        <taxon>Actinomycetota</taxon>
        <taxon>Actinomycetes</taxon>
        <taxon>Micromonosporales</taxon>
        <taxon>Micromonosporaceae</taxon>
        <taxon>Paractinoplanes</taxon>
    </lineage>
</organism>
<evidence type="ECO:0000256" key="8">
    <source>
        <dbReference type="ARBA" id="ARBA00012095"/>
    </source>
</evidence>
<dbReference type="InterPro" id="IPR040442">
    <property type="entry name" value="Pyrv_kinase-like_dom_sf"/>
</dbReference>
<evidence type="ECO:0000259" key="22">
    <source>
        <dbReference type="PROSITE" id="PS51350"/>
    </source>
</evidence>
<evidence type="ECO:0000256" key="13">
    <source>
        <dbReference type="ARBA" id="ARBA00022597"/>
    </source>
</evidence>
<evidence type="ECO:0000256" key="1">
    <source>
        <dbReference type="ARBA" id="ARBA00000683"/>
    </source>
</evidence>
<evidence type="ECO:0000256" key="14">
    <source>
        <dbReference type="ARBA" id="ARBA00022679"/>
    </source>
</evidence>
<feature type="domain" description="PTS EIIA type-4" evidence="21">
    <location>
        <begin position="1"/>
        <end position="133"/>
    </location>
</feature>
<evidence type="ECO:0000256" key="10">
    <source>
        <dbReference type="ARBA" id="ARBA00020422"/>
    </source>
</evidence>
<dbReference type="Pfam" id="PF05524">
    <property type="entry name" value="PEP-utilisers_N"/>
    <property type="match status" value="1"/>
</dbReference>
<evidence type="ECO:0000256" key="19">
    <source>
        <dbReference type="ARBA" id="ARBA00046577"/>
    </source>
</evidence>
<evidence type="ECO:0000256" key="18">
    <source>
        <dbReference type="ARBA" id="ARBA00022842"/>
    </source>
</evidence>
<dbReference type="PROSITE" id="PS51096">
    <property type="entry name" value="PTS_EIIA_TYPE_4"/>
    <property type="match status" value="1"/>
</dbReference>
<dbReference type="SUPFAM" id="SSF51621">
    <property type="entry name" value="Phosphoenolpyruvate/pyruvate domain"/>
    <property type="match status" value="1"/>
</dbReference>
<dbReference type="InterPro" id="IPR036618">
    <property type="entry name" value="PtsI_HPr-bd_sf"/>
</dbReference>
<keyword evidence="12" id="KW-0963">Cytoplasm</keyword>
<evidence type="ECO:0000259" key="21">
    <source>
        <dbReference type="PROSITE" id="PS51096"/>
    </source>
</evidence>
<dbReference type="SUPFAM" id="SSF55594">
    <property type="entry name" value="HPr-like"/>
    <property type="match status" value="1"/>
</dbReference>
<dbReference type="InterPro" id="IPR035895">
    <property type="entry name" value="HPr-like_sf"/>
</dbReference>
<dbReference type="InterPro" id="IPR012844">
    <property type="entry name" value="DhaM_N"/>
</dbReference>
<dbReference type="InterPro" id="IPR004701">
    <property type="entry name" value="PTS_EIIA_man-typ"/>
</dbReference>
<dbReference type="SUPFAM" id="SSF47831">
    <property type="entry name" value="Enzyme I of the PEP:sugar phosphotransferase system HPr-binding (sub)domain"/>
    <property type="match status" value="1"/>
</dbReference>
<dbReference type="InterPro" id="IPR008731">
    <property type="entry name" value="PTS_EIN"/>
</dbReference>
<comment type="caution">
    <text evidence="23">The sequence shown here is derived from an EMBL/GenBank/DDBJ whole genome shotgun (WGS) entry which is preliminary data.</text>
</comment>
<comment type="similarity">
    <text evidence="7">Belongs to the PEP-utilizing enzyme family.</text>
</comment>
<name>A0ABW2HME2_9ACTN</name>
<dbReference type="CDD" id="cd00367">
    <property type="entry name" value="PTS-HPr_like"/>
    <property type="match status" value="1"/>
</dbReference>
<reference evidence="24" key="1">
    <citation type="journal article" date="2019" name="Int. J. Syst. Evol. Microbiol.">
        <title>The Global Catalogue of Microorganisms (GCM) 10K type strain sequencing project: providing services to taxonomists for standard genome sequencing and annotation.</title>
        <authorList>
            <consortium name="The Broad Institute Genomics Platform"/>
            <consortium name="The Broad Institute Genome Sequencing Center for Infectious Disease"/>
            <person name="Wu L."/>
            <person name="Ma J."/>
        </authorList>
    </citation>
    <scope>NUCLEOTIDE SEQUENCE [LARGE SCALE GENOMIC DNA]</scope>
    <source>
        <strain evidence="24">XZYJT-10</strain>
    </source>
</reference>
<evidence type="ECO:0000256" key="2">
    <source>
        <dbReference type="ARBA" id="ARBA00001113"/>
    </source>
</evidence>
<feature type="region of interest" description="Disordered" evidence="20">
    <location>
        <begin position="262"/>
        <end position="287"/>
    </location>
</feature>
<dbReference type="NCBIfam" id="TIGR01417">
    <property type="entry name" value="PTS_I_fam"/>
    <property type="match status" value="1"/>
</dbReference>
<dbReference type="SUPFAM" id="SSF52009">
    <property type="entry name" value="Phosphohistidine domain"/>
    <property type="match status" value="1"/>
</dbReference>
<dbReference type="NCBIfam" id="TIGR01003">
    <property type="entry name" value="PTS_HPr_family"/>
    <property type="match status" value="1"/>
</dbReference>
<feature type="compositionally biased region" description="Low complexity" evidence="20">
    <location>
        <begin position="134"/>
        <end position="144"/>
    </location>
</feature>
<dbReference type="EC" id="2.7.3.9" evidence="9"/>
<comment type="function">
    <text evidence="5">General (non sugar-specific) component of the phosphoenolpyruvate-dependent sugar phosphotransferase system (sugar PTS). This major carbohydrate active-transport system catalyzes the phosphorylation of incoming sugar substrates concomitantly with their translocation across the cell membrane. The phosphoryl group from phosphoenolpyruvate (PEP) is transferred to the phosphoryl carrier protein HPr by enzyme I. Phospho-HPr then transfers it to the PTS EIIA domain.</text>
</comment>
<dbReference type="EMBL" id="JBHTBJ010000001">
    <property type="protein sequence ID" value="MFC7272690.1"/>
    <property type="molecule type" value="Genomic_DNA"/>
</dbReference>
<keyword evidence="13" id="KW-0762">Sugar transport</keyword>
<dbReference type="Gene3D" id="3.20.20.60">
    <property type="entry name" value="Phosphoenolpyruvate-binding domains"/>
    <property type="match status" value="1"/>
</dbReference>
<feature type="domain" description="HPr" evidence="22">
    <location>
        <begin position="156"/>
        <end position="246"/>
    </location>
</feature>
<keyword evidence="14 23" id="KW-0808">Transferase</keyword>
<dbReference type="InterPro" id="IPR036637">
    <property type="entry name" value="Phosphohistidine_dom_sf"/>
</dbReference>
<keyword evidence="15" id="KW-0598">Phosphotransferase system</keyword>
<comment type="cofactor">
    <cofactor evidence="3">
        <name>Mg(2+)</name>
        <dbReference type="ChEBI" id="CHEBI:18420"/>
    </cofactor>
</comment>
<evidence type="ECO:0000256" key="3">
    <source>
        <dbReference type="ARBA" id="ARBA00001946"/>
    </source>
</evidence>
<keyword evidence="17" id="KW-0418">Kinase</keyword>
<evidence type="ECO:0000313" key="23">
    <source>
        <dbReference type="EMBL" id="MFC7272690.1"/>
    </source>
</evidence>
<comment type="catalytic activity">
    <reaction evidence="1">
        <text>L-histidyl-[protein] + phosphoenolpyruvate = N(pros)-phospho-L-histidyl-[protein] + pyruvate</text>
        <dbReference type="Rhea" id="RHEA:23880"/>
        <dbReference type="Rhea" id="RHEA-COMP:9745"/>
        <dbReference type="Rhea" id="RHEA-COMP:9746"/>
        <dbReference type="ChEBI" id="CHEBI:15361"/>
        <dbReference type="ChEBI" id="CHEBI:29979"/>
        <dbReference type="ChEBI" id="CHEBI:58702"/>
        <dbReference type="ChEBI" id="CHEBI:64837"/>
        <dbReference type="EC" id="2.7.3.9"/>
    </reaction>
</comment>
<comment type="subcellular location">
    <subcellularLocation>
        <location evidence="6">Cytoplasm</location>
    </subcellularLocation>
</comment>
<dbReference type="RefSeq" id="WP_378964084.1">
    <property type="nucleotide sequence ID" value="NZ_JBHTBJ010000001.1"/>
</dbReference>
<dbReference type="InterPro" id="IPR000121">
    <property type="entry name" value="PEP_util_C"/>
</dbReference>
<proteinExistence type="inferred from homology"/>
<dbReference type="PRINTS" id="PR00107">
    <property type="entry name" value="PHOSPHOCPHPR"/>
</dbReference>
<evidence type="ECO:0000256" key="11">
    <source>
        <dbReference type="ARBA" id="ARBA00022448"/>
    </source>
</evidence>
<feature type="compositionally biased region" description="Basic and acidic residues" evidence="20">
    <location>
        <begin position="262"/>
        <end position="275"/>
    </location>
</feature>
<dbReference type="Gene3D" id="3.30.1340.10">
    <property type="entry name" value="HPr-like"/>
    <property type="match status" value="1"/>
</dbReference>
<evidence type="ECO:0000256" key="12">
    <source>
        <dbReference type="ARBA" id="ARBA00022490"/>
    </source>
</evidence>
<dbReference type="Pfam" id="PF00381">
    <property type="entry name" value="PTS-HPr"/>
    <property type="match status" value="1"/>
</dbReference>
<evidence type="ECO:0000256" key="6">
    <source>
        <dbReference type="ARBA" id="ARBA00004496"/>
    </source>
</evidence>
<comment type="function">
    <text evidence="4">Component of the dihydroxyacetone kinase complex, which is responsible for the phosphoenolpyruvate (PEP)-dependent phosphorylation of dihydroxyacetone. DhaM serves as the phosphoryl donor. Is phosphorylated by phosphoenolpyruvate in an EI- and HPr-dependent reaction, and a phosphorelay system on histidine residues finally leads to phosphoryl transfer to DhaL and dihydroxyacetone.</text>
</comment>
<dbReference type="GO" id="GO:0008965">
    <property type="term" value="F:phosphoenolpyruvate-protein phosphotransferase activity"/>
    <property type="evidence" value="ECO:0007669"/>
    <property type="project" value="UniProtKB-EC"/>
</dbReference>
<dbReference type="PROSITE" id="PS00742">
    <property type="entry name" value="PEP_ENZYMES_2"/>
    <property type="match status" value="1"/>
</dbReference>
<dbReference type="InterPro" id="IPR008279">
    <property type="entry name" value="PEP-util_enz_mobile_dom"/>
</dbReference>
<dbReference type="NCBIfam" id="TIGR02364">
    <property type="entry name" value="dha_pts"/>
    <property type="match status" value="1"/>
</dbReference>
<evidence type="ECO:0000313" key="24">
    <source>
        <dbReference type="Proteomes" id="UP001596548"/>
    </source>
</evidence>
<evidence type="ECO:0000256" key="20">
    <source>
        <dbReference type="SAM" id="MobiDB-lite"/>
    </source>
</evidence>
<protein>
    <recommendedName>
        <fullName evidence="10">Phosphocarrier protein HPr</fullName>
        <ecNumber evidence="8">2.7.1.121</ecNumber>
        <ecNumber evidence="9">2.7.3.9</ecNumber>
    </recommendedName>
</protein>
<dbReference type="InterPro" id="IPR001020">
    <property type="entry name" value="PTS_HPr_His_P_site"/>
</dbReference>
<evidence type="ECO:0000256" key="16">
    <source>
        <dbReference type="ARBA" id="ARBA00022723"/>
    </source>
</evidence>
<keyword evidence="18" id="KW-0460">Magnesium</keyword>
<dbReference type="InterPro" id="IPR050499">
    <property type="entry name" value="PEP-utilizing_PTS_enzyme"/>
</dbReference>
<dbReference type="SUPFAM" id="SSF53062">
    <property type="entry name" value="PTS system fructose IIA component-like"/>
    <property type="match status" value="1"/>
</dbReference>
<gene>
    <name evidence="23" type="primary">ptsP</name>
    <name evidence="23" type="ORF">ACFQS1_01750</name>
</gene>
<comment type="catalytic activity">
    <reaction evidence="2">
        <text>dihydroxyacetone + phosphoenolpyruvate = dihydroxyacetone phosphate + pyruvate</text>
        <dbReference type="Rhea" id="RHEA:18381"/>
        <dbReference type="ChEBI" id="CHEBI:15361"/>
        <dbReference type="ChEBI" id="CHEBI:16016"/>
        <dbReference type="ChEBI" id="CHEBI:57642"/>
        <dbReference type="ChEBI" id="CHEBI:58702"/>
        <dbReference type="EC" id="2.7.1.121"/>
    </reaction>
</comment>
<dbReference type="InterPro" id="IPR006318">
    <property type="entry name" value="PTS_EI-like"/>
</dbReference>
<dbReference type="InterPro" id="IPR000032">
    <property type="entry name" value="HPr-like"/>
</dbReference>
<keyword evidence="16" id="KW-0479">Metal-binding</keyword>
<dbReference type="InterPro" id="IPR023151">
    <property type="entry name" value="PEP_util_CS"/>
</dbReference>
<evidence type="ECO:0000256" key="15">
    <source>
        <dbReference type="ARBA" id="ARBA00022683"/>
    </source>
</evidence>
<dbReference type="Pfam" id="PF03610">
    <property type="entry name" value="EIIA-man"/>
    <property type="match status" value="1"/>
</dbReference>
<dbReference type="Gene3D" id="1.10.274.10">
    <property type="entry name" value="PtsI, HPr-binding domain"/>
    <property type="match status" value="1"/>
</dbReference>
<keyword evidence="11" id="KW-0813">Transport</keyword>
<dbReference type="Pfam" id="PF00391">
    <property type="entry name" value="PEP-utilizers"/>
    <property type="match status" value="1"/>
</dbReference>
<dbReference type="PRINTS" id="PR01736">
    <property type="entry name" value="PHPHTRNFRASE"/>
</dbReference>
<comment type="subunit">
    <text evidence="19">Homodimer. The dihydroxyacetone kinase complex is composed of a homodimer of DhaM, a homodimer of DhaK and the subunit DhaL.</text>
</comment>
<feature type="region of interest" description="Disordered" evidence="20">
    <location>
        <begin position="131"/>
        <end position="159"/>
    </location>
</feature>
<evidence type="ECO:0000256" key="5">
    <source>
        <dbReference type="ARBA" id="ARBA00003681"/>
    </source>
</evidence>
<dbReference type="Pfam" id="PF02896">
    <property type="entry name" value="PEP-utilizers_C"/>
    <property type="match status" value="1"/>
</dbReference>
<dbReference type="Gene3D" id="3.50.30.10">
    <property type="entry name" value="Phosphohistidine domain"/>
    <property type="match status" value="1"/>
</dbReference>
<dbReference type="InterPro" id="IPR015813">
    <property type="entry name" value="Pyrv/PenolPyrv_kinase-like_dom"/>
</dbReference>
<sequence>MVGLVVVSHSHALASAAVALASSMLHGQEVPIEVAAGLDESTLGTDAVAISSAVTAADQGDGVVVLMDLGSAVLSAEMALEMVDDAVRERAVLCPAPLVEGLVAAVVSAAGGAGRDEVAAEAAGALEAKESHLGAPARSAASAPAPAPVSPGGPAEPTRAVTITNRHGLHARPAARLVTTASRFDAHVEIRNRTTGSAWVRAGSLSRVATLGVLQGHEIELRASGPQARDAVDHLVELAARAFDEAGRPFGSDKDFATAAEERVPARGPGAEERVPAPGRGQAASAGVGIGPAWQPAVSRPHIPETTARSAEVEARRLDDAVAAVRRDIGEMRAAAADDEAAADIFGAHLLLLDDTELLSDVSARIQRGDSAPRAFRDAAERVAAEFGALPDSYLNARAADVRAVGDQVVRQLLGLTAEPLDGDGVLIAGDLTPAEAAGLDPRRVAGVLLAGGSPTAHAAIIGRARNIPMVVGAGRDVLGIAAGTTIALDGGSGEFAVAPDETVVGQFRDRAAVRDARRREAAGRAHEPAVTRAGVPILVAANVGSLTDAREAAANGADQAGLVRTEFLFLDRDEAPGVDEQVSVYGQIAEAMGGRRITLRTLDVGGDKPLRYAPGRPEQNPFLGVRGLRHSLENPALFGAQLDAIVRVARRTPVSVMFPMVTSADELIAARRMLGDRKPPDSLEVGIMVEVPAAALKVETFRPYVDFVSIGTNDLTQYTLAAERGNPAVPADGLDPAVLRLIDAVCRNAGVPVAICGELAADEAAVPLLTALGVRELSVAPAAVPLVKEAVRVSGTGSADWALGLPDASAVRRRLSG</sequence>
<dbReference type="InterPro" id="IPR036662">
    <property type="entry name" value="PTS_EIIA_man-typ_sf"/>
</dbReference>
<dbReference type="Proteomes" id="UP001596548">
    <property type="component" value="Unassembled WGS sequence"/>
</dbReference>
<keyword evidence="24" id="KW-1185">Reference proteome</keyword>
<accession>A0ABW2HME2</accession>
<dbReference type="EC" id="2.7.1.121" evidence="8"/>